<dbReference type="EMBL" id="SWLB01000004">
    <property type="protein sequence ID" value="KAF3339229.1"/>
    <property type="molecule type" value="Genomic_DNA"/>
</dbReference>
<comment type="caution">
    <text evidence="1">The sequence shown here is derived from an EMBL/GenBank/DDBJ whole genome shotgun (WGS) entry which is preliminary data.</text>
</comment>
<evidence type="ECO:0000313" key="2">
    <source>
        <dbReference type="Proteomes" id="UP000623129"/>
    </source>
</evidence>
<keyword evidence="2" id="KW-1185">Reference proteome</keyword>
<proteinExistence type="predicted"/>
<protein>
    <submittedName>
        <fullName evidence="1">Uncharacterized protein</fullName>
    </submittedName>
</protein>
<gene>
    <name evidence="1" type="ORF">FCM35_KLT16700</name>
</gene>
<reference evidence="1" key="1">
    <citation type="submission" date="2020-01" db="EMBL/GenBank/DDBJ databases">
        <title>Genome sequence of Kobresia littledalei, the first chromosome-level genome in the family Cyperaceae.</title>
        <authorList>
            <person name="Qu G."/>
        </authorList>
    </citation>
    <scope>NUCLEOTIDE SEQUENCE</scope>
    <source>
        <strain evidence="1">C.B.Clarke</strain>
        <tissue evidence="1">Leaf</tissue>
    </source>
</reference>
<name>A0A833RTK2_9POAL</name>
<dbReference type="Proteomes" id="UP000623129">
    <property type="component" value="Unassembled WGS sequence"/>
</dbReference>
<organism evidence="1 2">
    <name type="scientific">Carex littledalei</name>
    <dbReference type="NCBI Taxonomy" id="544730"/>
    <lineage>
        <taxon>Eukaryota</taxon>
        <taxon>Viridiplantae</taxon>
        <taxon>Streptophyta</taxon>
        <taxon>Embryophyta</taxon>
        <taxon>Tracheophyta</taxon>
        <taxon>Spermatophyta</taxon>
        <taxon>Magnoliopsida</taxon>
        <taxon>Liliopsida</taxon>
        <taxon>Poales</taxon>
        <taxon>Cyperaceae</taxon>
        <taxon>Cyperoideae</taxon>
        <taxon>Cariceae</taxon>
        <taxon>Carex</taxon>
        <taxon>Carex subgen. Euthyceras</taxon>
    </lineage>
</organism>
<sequence length="71" mass="8064">MRKIFFTGDWKLKGNPSKSGSCLEGNNSLTRDKLIQRGWSGDAKVTCCLRYSCCEPDDNTFNHLLEMSVME</sequence>
<accession>A0A833RTK2</accession>
<dbReference type="AlphaFoldDB" id="A0A833RTK2"/>
<evidence type="ECO:0000313" key="1">
    <source>
        <dbReference type="EMBL" id="KAF3339229.1"/>
    </source>
</evidence>